<dbReference type="GO" id="GO:0003924">
    <property type="term" value="F:GTPase activity"/>
    <property type="evidence" value="ECO:0007669"/>
    <property type="project" value="InterPro"/>
</dbReference>
<reference evidence="1 2" key="1">
    <citation type="journal article" date="2020" name="Cell">
        <title>Large-Scale Comparative Analyses of Tick Genomes Elucidate Their Genetic Diversity and Vector Capacities.</title>
        <authorList>
            <consortium name="Tick Genome and Microbiome Consortium (TIGMIC)"/>
            <person name="Jia N."/>
            <person name="Wang J."/>
            <person name="Shi W."/>
            <person name="Du L."/>
            <person name="Sun Y."/>
            <person name="Zhan W."/>
            <person name="Jiang J.F."/>
            <person name="Wang Q."/>
            <person name="Zhang B."/>
            <person name="Ji P."/>
            <person name="Bell-Sakyi L."/>
            <person name="Cui X.M."/>
            <person name="Yuan T.T."/>
            <person name="Jiang B.G."/>
            <person name="Yang W.F."/>
            <person name="Lam T.T."/>
            <person name="Chang Q.C."/>
            <person name="Ding S.J."/>
            <person name="Wang X.J."/>
            <person name="Zhu J.G."/>
            <person name="Ruan X.D."/>
            <person name="Zhao L."/>
            <person name="Wei J.T."/>
            <person name="Ye R.Z."/>
            <person name="Que T.C."/>
            <person name="Du C.H."/>
            <person name="Zhou Y.H."/>
            <person name="Cheng J.X."/>
            <person name="Dai P.F."/>
            <person name="Guo W.B."/>
            <person name="Han X.H."/>
            <person name="Huang E.J."/>
            <person name="Li L.F."/>
            <person name="Wei W."/>
            <person name="Gao Y.C."/>
            <person name="Liu J.Z."/>
            <person name="Shao H.Z."/>
            <person name="Wang X."/>
            <person name="Wang C.C."/>
            <person name="Yang T.C."/>
            <person name="Huo Q.B."/>
            <person name="Li W."/>
            <person name="Chen H.Y."/>
            <person name="Chen S.E."/>
            <person name="Zhou L.G."/>
            <person name="Ni X.B."/>
            <person name="Tian J.H."/>
            <person name="Sheng Y."/>
            <person name="Liu T."/>
            <person name="Pan Y.S."/>
            <person name="Xia L.Y."/>
            <person name="Li J."/>
            <person name="Zhao F."/>
            <person name="Cao W.C."/>
        </authorList>
    </citation>
    <scope>NUCLEOTIDE SEQUENCE [LARGE SCALE GENOMIC DNA]</scope>
    <source>
        <strain evidence="1">HaeL-2018</strain>
    </source>
</reference>
<dbReference type="GO" id="GO:0005525">
    <property type="term" value="F:GTP binding"/>
    <property type="evidence" value="ECO:0007669"/>
    <property type="project" value="InterPro"/>
</dbReference>
<evidence type="ECO:0000313" key="1">
    <source>
        <dbReference type="EMBL" id="KAH9374194.1"/>
    </source>
</evidence>
<comment type="caution">
    <text evidence="1">The sequence shown here is derived from an EMBL/GenBank/DDBJ whole genome shotgun (WGS) entry which is preliminary data.</text>
</comment>
<dbReference type="EMBL" id="JABSTR010000006">
    <property type="protein sequence ID" value="KAH9374194.1"/>
    <property type="molecule type" value="Genomic_DNA"/>
</dbReference>
<keyword evidence="2" id="KW-1185">Reference proteome</keyword>
<gene>
    <name evidence="1" type="ORF">HPB48_002377</name>
</gene>
<dbReference type="InterPro" id="IPR001806">
    <property type="entry name" value="Small_GTPase"/>
</dbReference>
<proteinExistence type="predicted"/>
<dbReference type="InterPro" id="IPR027417">
    <property type="entry name" value="P-loop_NTPase"/>
</dbReference>
<sequence length="107" mass="12196">MKRVYYKEVVGAFIVFDVRQSQTFEAVRKSDLDSKMQQPERTSIPCVLLGNKVMHTRAHVSSQGRVNGQKLSEGCVAMGNSLCWCILALSNVRNWISRTERLVCCDW</sequence>
<dbReference type="OrthoDB" id="245989at2759"/>
<organism evidence="1 2">
    <name type="scientific">Haemaphysalis longicornis</name>
    <name type="common">Bush tick</name>
    <dbReference type="NCBI Taxonomy" id="44386"/>
    <lineage>
        <taxon>Eukaryota</taxon>
        <taxon>Metazoa</taxon>
        <taxon>Ecdysozoa</taxon>
        <taxon>Arthropoda</taxon>
        <taxon>Chelicerata</taxon>
        <taxon>Arachnida</taxon>
        <taxon>Acari</taxon>
        <taxon>Parasitiformes</taxon>
        <taxon>Ixodida</taxon>
        <taxon>Ixodoidea</taxon>
        <taxon>Ixodidae</taxon>
        <taxon>Haemaphysalinae</taxon>
        <taxon>Haemaphysalis</taxon>
    </lineage>
</organism>
<evidence type="ECO:0000313" key="2">
    <source>
        <dbReference type="Proteomes" id="UP000821853"/>
    </source>
</evidence>
<accession>A0A9J6GFK8</accession>
<name>A0A9J6GFK8_HAELO</name>
<dbReference type="SUPFAM" id="SSF52540">
    <property type="entry name" value="P-loop containing nucleoside triphosphate hydrolases"/>
    <property type="match status" value="1"/>
</dbReference>
<dbReference type="Gene3D" id="3.40.50.300">
    <property type="entry name" value="P-loop containing nucleotide triphosphate hydrolases"/>
    <property type="match status" value="1"/>
</dbReference>
<dbReference type="AlphaFoldDB" id="A0A9J6GFK8"/>
<dbReference type="Proteomes" id="UP000821853">
    <property type="component" value="Chromosome 4"/>
</dbReference>
<dbReference type="Pfam" id="PF00071">
    <property type="entry name" value="Ras"/>
    <property type="match status" value="1"/>
</dbReference>
<protein>
    <submittedName>
        <fullName evidence="1">Uncharacterized protein</fullName>
    </submittedName>
</protein>
<dbReference type="VEuPathDB" id="VectorBase:HLOH_060891"/>